<dbReference type="InterPro" id="IPR036875">
    <property type="entry name" value="Znf_CCHC_sf"/>
</dbReference>
<feature type="non-terminal residue" evidence="1">
    <location>
        <position position="143"/>
    </location>
</feature>
<dbReference type="Gene3D" id="4.10.60.10">
    <property type="entry name" value="Zinc finger, CCHC-type"/>
    <property type="match status" value="1"/>
</dbReference>
<feature type="non-terminal residue" evidence="1">
    <location>
        <position position="1"/>
    </location>
</feature>
<dbReference type="AlphaFoldDB" id="E2BYD0"/>
<evidence type="ECO:0000313" key="1">
    <source>
        <dbReference type="EMBL" id="EFN79301.1"/>
    </source>
</evidence>
<dbReference type="Proteomes" id="UP000008237">
    <property type="component" value="Unassembled WGS sequence"/>
</dbReference>
<dbReference type="EMBL" id="GL451431">
    <property type="protein sequence ID" value="EFN79301.1"/>
    <property type="molecule type" value="Genomic_DNA"/>
</dbReference>
<proteinExistence type="predicted"/>
<keyword evidence="2" id="KW-1185">Reference proteome</keyword>
<dbReference type="GO" id="GO:0003676">
    <property type="term" value="F:nucleic acid binding"/>
    <property type="evidence" value="ECO:0007669"/>
    <property type="project" value="InterPro"/>
</dbReference>
<evidence type="ECO:0000313" key="2">
    <source>
        <dbReference type="Proteomes" id="UP000008237"/>
    </source>
</evidence>
<name>E2BYD0_HARSA</name>
<accession>E2BYD0</accession>
<dbReference type="GO" id="GO:0008270">
    <property type="term" value="F:zinc ion binding"/>
    <property type="evidence" value="ECO:0007669"/>
    <property type="project" value="InterPro"/>
</dbReference>
<organism evidence="2">
    <name type="scientific">Harpegnathos saltator</name>
    <name type="common">Jerdon's jumping ant</name>
    <dbReference type="NCBI Taxonomy" id="610380"/>
    <lineage>
        <taxon>Eukaryota</taxon>
        <taxon>Metazoa</taxon>
        <taxon>Ecdysozoa</taxon>
        <taxon>Arthropoda</taxon>
        <taxon>Hexapoda</taxon>
        <taxon>Insecta</taxon>
        <taxon>Pterygota</taxon>
        <taxon>Neoptera</taxon>
        <taxon>Endopterygota</taxon>
        <taxon>Hymenoptera</taxon>
        <taxon>Apocrita</taxon>
        <taxon>Aculeata</taxon>
        <taxon>Formicoidea</taxon>
        <taxon>Formicidae</taxon>
        <taxon>Ponerinae</taxon>
        <taxon>Ponerini</taxon>
        <taxon>Harpegnathos</taxon>
    </lineage>
</organism>
<gene>
    <name evidence="1" type="ORF">EAI_12364</name>
</gene>
<protein>
    <recommendedName>
        <fullName evidence="3">CCHC-type domain-containing protein</fullName>
    </recommendedName>
</protein>
<dbReference type="SUPFAM" id="SSF57756">
    <property type="entry name" value="Retrovirus zinc finger-like domains"/>
    <property type="match status" value="1"/>
</dbReference>
<sequence length="143" mass="15751">KKMREVLEGRGVRVARPIKKFELRISSLDDSVTGPELVRAVAAAGQCPKEMKAGEIRRPLSSGLGSVCVQYPTAAARRIVDGKRLMVSWVSARVEALGPKPLQCFWCLEMGHIRNRRTAPVNSGDRCYRCGAVRPWAAACTEE</sequence>
<reference evidence="1 2" key="1">
    <citation type="journal article" date="2010" name="Science">
        <title>Genomic comparison of the ants Camponotus floridanus and Harpegnathos saltator.</title>
        <authorList>
            <person name="Bonasio R."/>
            <person name="Zhang G."/>
            <person name="Ye C."/>
            <person name="Mutti N.S."/>
            <person name="Fang X."/>
            <person name="Qin N."/>
            <person name="Donahue G."/>
            <person name="Yang P."/>
            <person name="Li Q."/>
            <person name="Li C."/>
            <person name="Zhang P."/>
            <person name="Huang Z."/>
            <person name="Berger S.L."/>
            <person name="Reinberg D."/>
            <person name="Wang J."/>
            <person name="Liebig J."/>
        </authorList>
    </citation>
    <scope>NUCLEOTIDE SEQUENCE [LARGE SCALE GENOMIC DNA]</scope>
    <source>
        <strain evidence="1 2">R22 G/1</strain>
    </source>
</reference>
<evidence type="ECO:0008006" key="3">
    <source>
        <dbReference type="Google" id="ProtNLM"/>
    </source>
</evidence>
<dbReference type="InParanoid" id="E2BYD0"/>